<keyword evidence="1" id="KW-0812">Transmembrane</keyword>
<evidence type="ECO:0000313" key="3">
    <source>
        <dbReference type="Proteomes" id="UP000823775"/>
    </source>
</evidence>
<keyword evidence="1" id="KW-1133">Transmembrane helix</keyword>
<comment type="caution">
    <text evidence="2">The sequence shown here is derived from an EMBL/GenBank/DDBJ whole genome shotgun (WGS) entry which is preliminary data.</text>
</comment>
<gene>
    <name evidence="2" type="ORF">HAX54_043749</name>
</gene>
<sequence>MMLIHGLLMGFIVVWAPPPLILMDPVKGNRWRSLTVILQTLQNSVLGFMMMNQYLVGNVALYMYCNDFNGENLPMEIGVKSAGAGEYVSLPLDDEEKNHAIVMILLVIVQRQSYVLAGAGLRSPRSNFHHSILFLLPLSFSLIIYPTLQTTIFESGFTFSRPGNTHLSFSFVAGLPDDPTRIQTQTQLPTDARFLLVPLVYTLFAVLLSILAIATITYSTFHGFYGRPVKLVSSIRSHLLSFFPLVSTFLVSNAIVGLITLLFAFVLAFVVQGLQFLGIELGYDSNYFVGLVICFGIVLVLVLIGLQVNWSLAYVIVVVESKWGYEPLRRSAYLVKGMKLVLLYQLLLFFGILISLLVGGCSSFLITLGEANGGWTSFGVIFQMVVCSGFATLLMLQNLAANVVLYMYCKAYRPGS</sequence>
<feature type="transmembrane region" description="Helical" evidence="1">
    <location>
        <begin position="6"/>
        <end position="23"/>
    </location>
</feature>
<feature type="transmembrane region" description="Helical" evidence="1">
    <location>
        <begin position="340"/>
        <end position="368"/>
    </location>
</feature>
<organism evidence="2 3">
    <name type="scientific">Datura stramonium</name>
    <name type="common">Jimsonweed</name>
    <name type="synonym">Common thornapple</name>
    <dbReference type="NCBI Taxonomy" id="4076"/>
    <lineage>
        <taxon>Eukaryota</taxon>
        <taxon>Viridiplantae</taxon>
        <taxon>Streptophyta</taxon>
        <taxon>Embryophyta</taxon>
        <taxon>Tracheophyta</taxon>
        <taxon>Spermatophyta</taxon>
        <taxon>Magnoliopsida</taxon>
        <taxon>eudicotyledons</taxon>
        <taxon>Gunneridae</taxon>
        <taxon>Pentapetalae</taxon>
        <taxon>asterids</taxon>
        <taxon>lamiids</taxon>
        <taxon>Solanales</taxon>
        <taxon>Solanaceae</taxon>
        <taxon>Solanoideae</taxon>
        <taxon>Datureae</taxon>
        <taxon>Datura</taxon>
    </lineage>
</organism>
<dbReference type="Proteomes" id="UP000823775">
    <property type="component" value="Unassembled WGS sequence"/>
</dbReference>
<accession>A0ABS8W1G1</accession>
<evidence type="ECO:0000313" key="2">
    <source>
        <dbReference type="EMBL" id="MCE2055925.1"/>
    </source>
</evidence>
<feature type="transmembrane region" description="Helical" evidence="1">
    <location>
        <begin position="287"/>
        <end position="319"/>
    </location>
</feature>
<proteinExistence type="predicted"/>
<keyword evidence="3" id="KW-1185">Reference proteome</keyword>
<dbReference type="PANTHER" id="PTHR33133:SF7">
    <property type="entry name" value="F26K24.10 PROTEIN-RELATED"/>
    <property type="match status" value="1"/>
</dbReference>
<feature type="transmembrane region" description="Helical" evidence="1">
    <location>
        <begin position="380"/>
        <end position="408"/>
    </location>
</feature>
<dbReference type="PANTHER" id="PTHR33133">
    <property type="entry name" value="OS08G0107100 PROTEIN-RELATED"/>
    <property type="match status" value="1"/>
</dbReference>
<feature type="transmembrane region" description="Helical" evidence="1">
    <location>
        <begin position="133"/>
        <end position="153"/>
    </location>
</feature>
<name>A0ABS8W1G1_DATST</name>
<feature type="transmembrane region" description="Helical" evidence="1">
    <location>
        <begin position="199"/>
        <end position="221"/>
    </location>
</feature>
<dbReference type="EMBL" id="JACEIK010006586">
    <property type="protein sequence ID" value="MCE2055925.1"/>
    <property type="molecule type" value="Genomic_DNA"/>
</dbReference>
<keyword evidence="1" id="KW-0472">Membrane</keyword>
<feature type="transmembrane region" description="Helical" evidence="1">
    <location>
        <begin position="242"/>
        <end position="267"/>
    </location>
</feature>
<reference evidence="2 3" key="1">
    <citation type="journal article" date="2021" name="BMC Genomics">
        <title>Datura genome reveals duplications of psychoactive alkaloid biosynthetic genes and high mutation rate following tissue culture.</title>
        <authorList>
            <person name="Rajewski A."/>
            <person name="Carter-House D."/>
            <person name="Stajich J."/>
            <person name="Litt A."/>
        </authorList>
    </citation>
    <scope>NUCLEOTIDE SEQUENCE [LARGE SCALE GENOMIC DNA]</scope>
    <source>
        <strain evidence="2">AR-01</strain>
    </source>
</reference>
<evidence type="ECO:0000256" key="1">
    <source>
        <dbReference type="SAM" id="Phobius"/>
    </source>
</evidence>
<protein>
    <submittedName>
        <fullName evidence="2">Uncharacterized protein</fullName>
    </submittedName>
</protein>